<accession>A0A0N8HGT0</accession>
<dbReference type="Gene3D" id="3.40.630.30">
    <property type="match status" value="1"/>
</dbReference>
<proteinExistence type="predicted"/>
<name>A0A0N8HGT0_PSEPU</name>
<dbReference type="EMBL" id="CP018743">
    <property type="protein sequence ID" value="APO84604.1"/>
    <property type="molecule type" value="Genomic_DNA"/>
</dbReference>
<dbReference type="InterPro" id="IPR000182">
    <property type="entry name" value="GNAT_dom"/>
</dbReference>
<gene>
    <name evidence="2" type="ORF">BL240_25460</name>
    <name evidence="3" type="ORF">HB13667_04115</name>
</gene>
<dbReference type="Pfam" id="PF00583">
    <property type="entry name" value="Acetyltransf_1"/>
    <property type="match status" value="1"/>
</dbReference>
<reference evidence="3 4" key="1">
    <citation type="submission" date="2015-10" db="EMBL/GenBank/DDBJ databases">
        <title>Pseudomonas putida clinical strains.</title>
        <authorList>
            <person name="Molina L."/>
            <person name="Udaondo Z."/>
        </authorList>
    </citation>
    <scope>NUCLEOTIDE SEQUENCE [LARGE SCALE GENOMIC DNA]</scope>
    <source>
        <strain evidence="3 4">HB13667</strain>
    </source>
</reference>
<feature type="domain" description="N-acetyltransferase" evidence="1">
    <location>
        <begin position="18"/>
        <end position="177"/>
    </location>
</feature>
<sequence length="177" mass="20582">MLQLAPERHLHSIFQPVTEIRTMPTLPPLGASEEEWRAFAEERCEELKPHVAEFILERFTYKPRYVQQRVWRTFATVSALSTQFDIYIRMFVKPNDYWPRECLVLARIGFTKERAGHGRALVQRLVELAPTFGYRYLAIESANANASAFAERLGFSPRDNGRHWIGMVDAVQEALNR</sequence>
<evidence type="ECO:0000313" key="5">
    <source>
        <dbReference type="Proteomes" id="UP000185146"/>
    </source>
</evidence>
<dbReference type="GO" id="GO:0016747">
    <property type="term" value="F:acyltransferase activity, transferring groups other than amino-acyl groups"/>
    <property type="evidence" value="ECO:0007669"/>
    <property type="project" value="InterPro"/>
</dbReference>
<protein>
    <recommendedName>
        <fullName evidence="1">N-acetyltransferase domain-containing protein</fullName>
    </recommendedName>
</protein>
<evidence type="ECO:0000313" key="2">
    <source>
        <dbReference type="EMBL" id="APO84604.1"/>
    </source>
</evidence>
<dbReference type="SUPFAM" id="SSF55729">
    <property type="entry name" value="Acyl-CoA N-acyltransferases (Nat)"/>
    <property type="match status" value="1"/>
</dbReference>
<reference evidence="2 5" key="2">
    <citation type="submission" date="2016-12" db="EMBL/GenBank/DDBJ databases">
        <title>Draft Genome Sequence of Mercury Resistant Pseudomonas DRA525.</title>
        <authorList>
            <person name="Drace K.M."/>
        </authorList>
    </citation>
    <scope>NUCLEOTIDE SEQUENCE [LARGE SCALE GENOMIC DNA]</scope>
    <source>
        <strain evidence="2 5">DRA525</strain>
    </source>
</reference>
<dbReference type="Proteomes" id="UP000185146">
    <property type="component" value="Chromosome"/>
</dbReference>
<dbReference type="Proteomes" id="UP000050437">
    <property type="component" value="Unassembled WGS sequence"/>
</dbReference>
<dbReference type="InterPro" id="IPR016181">
    <property type="entry name" value="Acyl_CoA_acyltransferase"/>
</dbReference>
<dbReference type="AlphaFoldDB" id="A0A0N8HGT0"/>
<organism evidence="3 4">
    <name type="scientific">Pseudomonas putida</name>
    <name type="common">Arthrobacter siderocapsulatus</name>
    <dbReference type="NCBI Taxonomy" id="303"/>
    <lineage>
        <taxon>Bacteria</taxon>
        <taxon>Pseudomonadati</taxon>
        <taxon>Pseudomonadota</taxon>
        <taxon>Gammaproteobacteria</taxon>
        <taxon>Pseudomonadales</taxon>
        <taxon>Pseudomonadaceae</taxon>
        <taxon>Pseudomonas</taxon>
    </lineage>
</organism>
<dbReference type="EMBL" id="LKKS01000026">
    <property type="protein sequence ID" value="KPM67828.1"/>
    <property type="molecule type" value="Genomic_DNA"/>
</dbReference>
<evidence type="ECO:0000259" key="1">
    <source>
        <dbReference type="PROSITE" id="PS51186"/>
    </source>
</evidence>
<dbReference type="PROSITE" id="PS51186">
    <property type="entry name" value="GNAT"/>
    <property type="match status" value="1"/>
</dbReference>
<evidence type="ECO:0000313" key="3">
    <source>
        <dbReference type="EMBL" id="KPM67828.1"/>
    </source>
</evidence>
<accession>A0A1L5PWQ1</accession>
<evidence type="ECO:0000313" key="4">
    <source>
        <dbReference type="Proteomes" id="UP000050437"/>
    </source>
</evidence>